<dbReference type="KEGG" id="bze:COCCADRAFT_94349"/>
<evidence type="ECO:0000313" key="1">
    <source>
        <dbReference type="EMBL" id="EUC34117.1"/>
    </source>
</evidence>
<dbReference type="GeneID" id="19153736"/>
<dbReference type="OrthoDB" id="3668864at2759"/>
<accession>W6Y365</accession>
<dbReference type="HOGENOM" id="CLU_2910198_0_0_1"/>
<organism evidence="1 2">
    <name type="scientific">Cochliobolus carbonum (strain 26-R-13)</name>
    <name type="common">Maize leaf spot fungus</name>
    <name type="synonym">Bipolaris zeicola</name>
    <dbReference type="NCBI Taxonomy" id="930089"/>
    <lineage>
        <taxon>Eukaryota</taxon>
        <taxon>Fungi</taxon>
        <taxon>Dikarya</taxon>
        <taxon>Ascomycota</taxon>
        <taxon>Pezizomycotina</taxon>
        <taxon>Dothideomycetes</taxon>
        <taxon>Pleosporomycetidae</taxon>
        <taxon>Pleosporales</taxon>
        <taxon>Pleosporineae</taxon>
        <taxon>Pleosporaceae</taxon>
        <taxon>Bipolaris</taxon>
    </lineage>
</organism>
<keyword evidence="2" id="KW-1185">Reference proteome</keyword>
<dbReference type="RefSeq" id="XP_007711595.1">
    <property type="nucleotide sequence ID" value="XM_007713405.1"/>
</dbReference>
<dbReference type="Proteomes" id="UP000053841">
    <property type="component" value="Unassembled WGS sequence"/>
</dbReference>
<dbReference type="AlphaFoldDB" id="W6Y365"/>
<feature type="non-terminal residue" evidence="1">
    <location>
        <position position="1"/>
    </location>
</feature>
<name>W6Y365_COCC2</name>
<sequence length="62" mass="6926">IETWPCRNNVYIATRSEVEARLATDVVTQGLGRRSVRKPRPTVGLANAGSCRGFMLRKNRVP</sequence>
<reference evidence="1 2" key="1">
    <citation type="journal article" date="2013" name="PLoS Genet.">
        <title>Comparative genome structure, secondary metabolite, and effector coding capacity across Cochliobolus pathogens.</title>
        <authorList>
            <person name="Condon B.J."/>
            <person name="Leng Y."/>
            <person name="Wu D."/>
            <person name="Bushley K.E."/>
            <person name="Ohm R.A."/>
            <person name="Otillar R."/>
            <person name="Martin J."/>
            <person name="Schackwitz W."/>
            <person name="Grimwood J."/>
            <person name="MohdZainudin N."/>
            <person name="Xue C."/>
            <person name="Wang R."/>
            <person name="Manning V.A."/>
            <person name="Dhillon B."/>
            <person name="Tu Z.J."/>
            <person name="Steffenson B.J."/>
            <person name="Salamov A."/>
            <person name="Sun H."/>
            <person name="Lowry S."/>
            <person name="LaButti K."/>
            <person name="Han J."/>
            <person name="Copeland A."/>
            <person name="Lindquist E."/>
            <person name="Barry K."/>
            <person name="Schmutz J."/>
            <person name="Baker S.E."/>
            <person name="Ciuffetti L.M."/>
            <person name="Grigoriev I.V."/>
            <person name="Zhong S."/>
            <person name="Turgeon B.G."/>
        </authorList>
    </citation>
    <scope>NUCLEOTIDE SEQUENCE [LARGE SCALE GENOMIC DNA]</scope>
    <source>
        <strain evidence="1 2">26-R-13</strain>
    </source>
</reference>
<evidence type="ECO:0000313" key="2">
    <source>
        <dbReference type="Proteomes" id="UP000053841"/>
    </source>
</evidence>
<dbReference type="EMBL" id="KI964597">
    <property type="protein sequence ID" value="EUC34117.1"/>
    <property type="molecule type" value="Genomic_DNA"/>
</dbReference>
<protein>
    <submittedName>
        <fullName evidence="1">Uncharacterized protein</fullName>
    </submittedName>
</protein>
<gene>
    <name evidence="1" type="ORF">COCCADRAFT_94349</name>
</gene>
<proteinExistence type="predicted"/>